<proteinExistence type="predicted"/>
<protein>
    <submittedName>
        <fullName evidence="3">Uncharacterized protein</fullName>
    </submittedName>
</protein>
<feature type="compositionally biased region" description="Acidic residues" evidence="2">
    <location>
        <begin position="106"/>
        <end position="127"/>
    </location>
</feature>
<organism evidence="3 4">
    <name type="scientific">Glossina austeni</name>
    <name type="common">Savannah tsetse fly</name>
    <dbReference type="NCBI Taxonomy" id="7395"/>
    <lineage>
        <taxon>Eukaryota</taxon>
        <taxon>Metazoa</taxon>
        <taxon>Ecdysozoa</taxon>
        <taxon>Arthropoda</taxon>
        <taxon>Hexapoda</taxon>
        <taxon>Insecta</taxon>
        <taxon>Pterygota</taxon>
        <taxon>Neoptera</taxon>
        <taxon>Endopterygota</taxon>
        <taxon>Diptera</taxon>
        <taxon>Brachycera</taxon>
        <taxon>Muscomorpha</taxon>
        <taxon>Hippoboscoidea</taxon>
        <taxon>Glossinidae</taxon>
        <taxon>Glossina</taxon>
    </lineage>
</organism>
<dbReference type="Proteomes" id="UP000078200">
    <property type="component" value="Unassembled WGS sequence"/>
</dbReference>
<evidence type="ECO:0000256" key="1">
    <source>
        <dbReference type="SAM" id="Coils"/>
    </source>
</evidence>
<evidence type="ECO:0000256" key="2">
    <source>
        <dbReference type="SAM" id="MobiDB-lite"/>
    </source>
</evidence>
<reference evidence="3" key="1">
    <citation type="submission" date="2020-05" db="UniProtKB">
        <authorList>
            <consortium name="EnsemblMetazoa"/>
        </authorList>
    </citation>
    <scope>IDENTIFICATION</scope>
    <source>
        <strain evidence="3">TTRI</strain>
    </source>
</reference>
<name>A0A1A9V4Q1_GLOAU</name>
<sequence length="414" mass="47697">MSSYEEKPIVELLWKELNDLKRQNKMLKLEKAKRLHKDGYRCWVNMEDAKAVDKLSEACDLYEEVYDKSSKKLGKFYILYAKSLKYFASDSTKIIGDCSDYFDKNDEENDDNEWDEWNEDSDDDDSESKENVESNTEAKILNNEQPGTTVESNDKIGKKELMEKEKSSAEKFEDMSESTQEKSQESSRKDDSSDNRKEIVNVVQEPSSIGSIKNGEKWASNNEESSENAENIEDDIDASKLKVGREKLRLAKEIFEGLGRSGIKNLDEVERLLAKFETPNDIEKRRETIRREYNYTLRLSGRMAKENHFFLAKRFHKNGLDFIKEQLNEEGLEALKKSIQLLEQIKSKNYLHQGIRKRVDEIKKHIEEKIRKVEEAKAQTAAQDIIEVSAIDASTLKSGSADATLSAPSLCTCF</sequence>
<evidence type="ECO:0000313" key="3">
    <source>
        <dbReference type="EnsemblMetazoa" id="GAUT025833-PA"/>
    </source>
</evidence>
<feature type="compositionally biased region" description="Acidic residues" evidence="2">
    <location>
        <begin position="224"/>
        <end position="233"/>
    </location>
</feature>
<feature type="compositionally biased region" description="Basic and acidic residues" evidence="2">
    <location>
        <begin position="152"/>
        <end position="199"/>
    </location>
</feature>
<dbReference type="AlphaFoldDB" id="A0A1A9V4Q1"/>
<dbReference type="EnsemblMetazoa" id="GAUT025833-RA">
    <property type="protein sequence ID" value="GAUT025833-PA"/>
    <property type="gene ID" value="GAUT025833"/>
</dbReference>
<accession>A0A1A9V4Q1</accession>
<dbReference type="VEuPathDB" id="VectorBase:GAUT025833"/>
<evidence type="ECO:0000313" key="4">
    <source>
        <dbReference type="Proteomes" id="UP000078200"/>
    </source>
</evidence>
<dbReference type="STRING" id="7395.A0A1A9V4Q1"/>
<feature type="coiled-coil region" evidence="1">
    <location>
        <begin position="356"/>
        <end position="383"/>
    </location>
</feature>
<feature type="compositionally biased region" description="Polar residues" evidence="2">
    <location>
        <begin position="142"/>
        <end position="151"/>
    </location>
</feature>
<keyword evidence="1" id="KW-0175">Coiled coil</keyword>
<feature type="region of interest" description="Disordered" evidence="2">
    <location>
        <begin position="106"/>
        <end position="233"/>
    </location>
</feature>
<keyword evidence="4" id="KW-1185">Reference proteome</keyword>